<evidence type="ECO:0000256" key="3">
    <source>
        <dbReference type="SAM" id="MobiDB-lite"/>
    </source>
</evidence>
<evidence type="ECO:0000313" key="5">
    <source>
        <dbReference type="Proteomes" id="UP000509303"/>
    </source>
</evidence>
<organism evidence="4 5">
    <name type="scientific">Streptomyces buecherae</name>
    <dbReference type="NCBI Taxonomy" id="2763006"/>
    <lineage>
        <taxon>Bacteria</taxon>
        <taxon>Bacillati</taxon>
        <taxon>Actinomycetota</taxon>
        <taxon>Actinomycetes</taxon>
        <taxon>Kitasatosporales</taxon>
        <taxon>Streptomycetaceae</taxon>
        <taxon>Streptomyces</taxon>
    </lineage>
</organism>
<dbReference type="HAMAP" id="MF_00048">
    <property type="entry name" value="UPF0102"/>
    <property type="match status" value="1"/>
</dbReference>
<dbReference type="InterPro" id="IPR011856">
    <property type="entry name" value="tRNA_endonuc-like_dom_sf"/>
</dbReference>
<proteinExistence type="inferred from homology"/>
<dbReference type="CDD" id="cd20736">
    <property type="entry name" value="PoNe_Nuclease"/>
    <property type="match status" value="1"/>
</dbReference>
<dbReference type="GO" id="GO:0003676">
    <property type="term" value="F:nucleic acid binding"/>
    <property type="evidence" value="ECO:0007669"/>
    <property type="project" value="InterPro"/>
</dbReference>
<protein>
    <recommendedName>
        <fullName evidence="2">UPF0102 protein HUT08_27440</fullName>
    </recommendedName>
</protein>
<dbReference type="Proteomes" id="UP000509303">
    <property type="component" value="Chromosome"/>
</dbReference>
<evidence type="ECO:0000256" key="1">
    <source>
        <dbReference type="ARBA" id="ARBA00006738"/>
    </source>
</evidence>
<accession>A0A7H8NDX5</accession>
<dbReference type="InterPro" id="IPR003509">
    <property type="entry name" value="UPF0102_YraN-like"/>
</dbReference>
<name>A0A7H8NDX5_9ACTN</name>
<feature type="region of interest" description="Disordered" evidence="3">
    <location>
        <begin position="1"/>
        <end position="51"/>
    </location>
</feature>
<dbReference type="AlphaFoldDB" id="A0A7H8NDX5"/>
<dbReference type="InterPro" id="IPR011335">
    <property type="entry name" value="Restrct_endonuc-II-like"/>
</dbReference>
<dbReference type="Gene3D" id="3.40.1350.10">
    <property type="match status" value="1"/>
</dbReference>
<reference evidence="4 5" key="1">
    <citation type="submission" date="2020-06" db="EMBL/GenBank/DDBJ databases">
        <title>Genome mining for natural products.</title>
        <authorList>
            <person name="Zhang B."/>
            <person name="Shi J."/>
            <person name="Ge H."/>
        </authorList>
    </citation>
    <scope>NUCLEOTIDE SEQUENCE [LARGE SCALE GENOMIC DNA]</scope>
    <source>
        <strain evidence="4 5">NA00687</strain>
    </source>
</reference>
<evidence type="ECO:0000256" key="2">
    <source>
        <dbReference type="HAMAP-Rule" id="MF_00048"/>
    </source>
</evidence>
<feature type="compositionally biased region" description="Pro residues" evidence="3">
    <location>
        <begin position="22"/>
        <end position="38"/>
    </location>
</feature>
<dbReference type="PANTHER" id="PTHR34039">
    <property type="entry name" value="UPF0102 PROTEIN YRAN"/>
    <property type="match status" value="1"/>
</dbReference>
<feature type="compositionally biased region" description="Basic residues" evidence="3">
    <location>
        <begin position="1"/>
        <end position="10"/>
    </location>
</feature>
<comment type="similarity">
    <text evidence="1 2">Belongs to the UPF0102 family.</text>
</comment>
<gene>
    <name evidence="4" type="ORF">HUT08_27440</name>
</gene>
<dbReference type="NCBIfam" id="NF009154">
    <property type="entry name" value="PRK12497.3-3"/>
    <property type="match status" value="1"/>
</dbReference>
<dbReference type="PANTHER" id="PTHR34039:SF1">
    <property type="entry name" value="UPF0102 PROTEIN YRAN"/>
    <property type="match status" value="1"/>
</dbReference>
<dbReference type="Pfam" id="PF02021">
    <property type="entry name" value="UPF0102"/>
    <property type="match status" value="1"/>
</dbReference>
<evidence type="ECO:0000313" key="4">
    <source>
        <dbReference type="EMBL" id="QKW52653.1"/>
    </source>
</evidence>
<keyword evidence="5" id="KW-1185">Reference proteome</keyword>
<dbReference type="EMBL" id="CP054929">
    <property type="protein sequence ID" value="QKW52653.1"/>
    <property type="molecule type" value="Genomic_DNA"/>
</dbReference>
<dbReference type="SUPFAM" id="SSF52980">
    <property type="entry name" value="Restriction endonuclease-like"/>
    <property type="match status" value="1"/>
</dbReference>
<sequence>MPRTSRKRSPAHPAPSEAGAPRPSPAPPAPPPPAPGTCPPTADRPRPSSARRALGAYGESLAVRRLVAAGMLVLARNWRCREGEIDIVALDGDALVICEVKTRRASAYEDPMAAIGQAKAERLRRLAARWLERYGGPPAGGVRIDVVGVRLPDRGAPTVEHVRGVS</sequence>